<feature type="compositionally biased region" description="Polar residues" evidence="3">
    <location>
        <begin position="169"/>
        <end position="179"/>
    </location>
</feature>
<dbReference type="AlphaFoldDB" id="A0A9N8HQP3"/>
<name>A0A9N8HQP3_9STRA</name>
<organism evidence="5 6">
    <name type="scientific">Seminavis robusta</name>
    <dbReference type="NCBI Taxonomy" id="568900"/>
    <lineage>
        <taxon>Eukaryota</taxon>
        <taxon>Sar</taxon>
        <taxon>Stramenopiles</taxon>
        <taxon>Ochrophyta</taxon>
        <taxon>Bacillariophyta</taxon>
        <taxon>Bacillariophyceae</taxon>
        <taxon>Bacillariophycidae</taxon>
        <taxon>Naviculales</taxon>
        <taxon>Naviculaceae</taxon>
        <taxon>Seminavis</taxon>
    </lineage>
</organism>
<comment type="caution">
    <text evidence="5">The sequence shown here is derived from an EMBL/GenBank/DDBJ whole genome shotgun (WGS) entry which is preliminary data.</text>
</comment>
<feature type="compositionally biased region" description="Low complexity" evidence="3">
    <location>
        <begin position="381"/>
        <end position="394"/>
    </location>
</feature>
<feature type="compositionally biased region" description="Polar residues" evidence="3">
    <location>
        <begin position="206"/>
        <end position="229"/>
    </location>
</feature>
<sequence>MKTFSPVKVEGKVGSLTLHQQAVVFKSKALQMETSYPWTSIKKHMIKSVGEEKHMLKILLLDESSVVMHVRTRERLEEIKAEIANVRKRTSLNGTSPGQVAADASTTAPQNEPASSAQERGSTPTKKSFEQQHPLQPTIQKNKSKPLYPPPQLASRPDFETPEIRQLQQFAPTSTSLKTPPQDKKREQTNAKAVKSIPGAHRVSHSAMNQDQTSNHSKGPTAGSSSTLILDSEGEASDEFSSAIPTSRERQQQGTSPPNRARRNLADTNNLPVNSARRTQSMGHGHSVPATSRLRASTGRLMSDYSAPSNNGRRTSRSPNRGRAKRVTSVGDSPPRLGRHSSSAMERAKGPMQRQRSSPTRTRRGVRTVSSGSAMKDQSDRSSGQSSSIRRNASCTNFDDDSMENDDSDFMNSVLQERQDAVLHPTARRTQSVAVAPSSTARLNRAETAPVPQSAKPQPQRDGAQRSTSRQPSSSSSSTTTPSRARNNGSNEAGVTTTTESTVAPQQEGMTLTEVLASSETFAFVNQPDPIPFQADPFYSGIPGAVCVGGDSAGADDEAIEDSVHEGDSQAVGRPLSEVERTETGDVLIEAHLVEERSVDSSVHNDNNAVDVEASLMFNDVVEASPMKEPKEIGCRDVWKSRKVLQCIIPVLLLFLLVAVIASVILAVTLPSDGDTNQNNKTDGQDPVVQDTPPPTTFVPTSTTPVPASAPTMPVEVEPFLVNAYDGKLPEYTLVALEDRQSPQSRAQQYLASNRRIESTSASGIRKEFGLASFFYATNGDTSWTNNDFWLKRTVNPCNWYQAATPCPGGKGAIGTLSLPSNNLEGTVPPELFYSMSSLREVDLSDNAAITGPLPSDIGALTILEYLNISQSSISGAIPTETGMLTKLRSLDLSSTLLTGTLPTELGLLTSLTLLSVGNNGGLIGRIPRQLENLQNLLYVDLSSTGLSGPQNPFCNMLQQGLQLKYDNSGIAACPG</sequence>
<feature type="compositionally biased region" description="Low complexity" evidence="3">
    <location>
        <begin position="465"/>
        <end position="486"/>
    </location>
</feature>
<evidence type="ECO:0000256" key="2">
    <source>
        <dbReference type="ARBA" id="ARBA00022737"/>
    </source>
</evidence>
<dbReference type="EMBL" id="CAICTM010001215">
    <property type="protein sequence ID" value="CAB9521637.1"/>
    <property type="molecule type" value="Genomic_DNA"/>
</dbReference>
<feature type="compositionally biased region" description="Polar residues" evidence="3">
    <location>
        <begin position="91"/>
        <end position="141"/>
    </location>
</feature>
<gene>
    <name evidence="5" type="ORF">SEMRO_1217_G253270.1</name>
</gene>
<accession>A0A9N8HQP3</accession>
<dbReference type="FunFam" id="3.80.10.10:FF:000383">
    <property type="entry name" value="Leucine-rich repeat receptor protein kinase EMS1"/>
    <property type="match status" value="1"/>
</dbReference>
<keyword evidence="4" id="KW-0812">Transmembrane</keyword>
<dbReference type="SUPFAM" id="SSF52058">
    <property type="entry name" value="L domain-like"/>
    <property type="match status" value="1"/>
</dbReference>
<feature type="transmembrane region" description="Helical" evidence="4">
    <location>
        <begin position="648"/>
        <end position="670"/>
    </location>
</feature>
<evidence type="ECO:0000313" key="6">
    <source>
        <dbReference type="Proteomes" id="UP001153069"/>
    </source>
</evidence>
<proteinExistence type="predicted"/>
<feature type="compositionally biased region" description="Low complexity" evidence="3">
    <location>
        <begin position="698"/>
        <end position="710"/>
    </location>
</feature>
<dbReference type="Proteomes" id="UP001153069">
    <property type="component" value="Unassembled WGS sequence"/>
</dbReference>
<dbReference type="InterPro" id="IPR032675">
    <property type="entry name" value="LRR_dom_sf"/>
</dbReference>
<dbReference type="PANTHER" id="PTHR47988">
    <property type="entry name" value="SOMATIC EMBRYOGENESIS RECEPTOR KINASE 1"/>
    <property type="match status" value="1"/>
</dbReference>
<feature type="compositionally biased region" description="Polar residues" evidence="3">
    <location>
        <begin position="487"/>
        <end position="508"/>
    </location>
</feature>
<feature type="compositionally biased region" description="Polar residues" evidence="3">
    <location>
        <begin position="266"/>
        <end position="282"/>
    </location>
</feature>
<keyword evidence="4" id="KW-0472">Membrane</keyword>
<evidence type="ECO:0000256" key="3">
    <source>
        <dbReference type="SAM" id="MobiDB-lite"/>
    </source>
</evidence>
<keyword evidence="1" id="KW-0732">Signal</keyword>
<feature type="compositionally biased region" description="Acidic residues" evidence="3">
    <location>
        <begin position="398"/>
        <end position="409"/>
    </location>
</feature>
<feature type="compositionally biased region" description="Polar residues" evidence="3">
    <location>
        <begin position="428"/>
        <end position="442"/>
    </location>
</feature>
<feature type="compositionally biased region" description="Basic residues" evidence="3">
    <location>
        <begin position="314"/>
        <end position="326"/>
    </location>
</feature>
<protein>
    <submittedName>
        <fullName evidence="5">Leucine Rich Repeat</fullName>
    </submittedName>
</protein>
<keyword evidence="6" id="KW-1185">Reference proteome</keyword>
<evidence type="ECO:0000313" key="5">
    <source>
        <dbReference type="EMBL" id="CAB9521637.1"/>
    </source>
</evidence>
<dbReference type="Gene3D" id="3.80.10.10">
    <property type="entry name" value="Ribonuclease Inhibitor"/>
    <property type="match status" value="1"/>
</dbReference>
<reference evidence="5" key="1">
    <citation type="submission" date="2020-06" db="EMBL/GenBank/DDBJ databases">
        <authorList>
            <consortium name="Plant Systems Biology data submission"/>
        </authorList>
    </citation>
    <scope>NUCLEOTIDE SEQUENCE</scope>
    <source>
        <strain evidence="5">D6</strain>
    </source>
</reference>
<keyword evidence="2" id="KW-0677">Repeat</keyword>
<dbReference type="Pfam" id="PF00560">
    <property type="entry name" value="LRR_1"/>
    <property type="match status" value="1"/>
</dbReference>
<feature type="region of interest" description="Disordered" evidence="3">
    <location>
        <begin position="90"/>
        <end position="157"/>
    </location>
</feature>
<feature type="region of interest" description="Disordered" evidence="3">
    <location>
        <begin position="672"/>
        <end position="710"/>
    </location>
</feature>
<feature type="region of interest" description="Disordered" evidence="3">
    <location>
        <begin position="422"/>
        <end position="508"/>
    </location>
</feature>
<keyword evidence="4" id="KW-1133">Transmembrane helix</keyword>
<feature type="region of interest" description="Disordered" evidence="3">
    <location>
        <begin position="169"/>
        <end position="410"/>
    </location>
</feature>
<evidence type="ECO:0000256" key="1">
    <source>
        <dbReference type="ARBA" id="ARBA00022729"/>
    </source>
</evidence>
<evidence type="ECO:0000256" key="4">
    <source>
        <dbReference type="SAM" id="Phobius"/>
    </source>
</evidence>
<dbReference type="InterPro" id="IPR001611">
    <property type="entry name" value="Leu-rich_rpt"/>
</dbReference>